<dbReference type="SMART" id="SM00331">
    <property type="entry name" value="PP2C_SIG"/>
    <property type="match status" value="1"/>
</dbReference>
<gene>
    <name evidence="3" type="ORF">GCM10023321_01910</name>
</gene>
<dbReference type="Proteomes" id="UP001428817">
    <property type="component" value="Unassembled WGS sequence"/>
</dbReference>
<dbReference type="InterPro" id="IPR001932">
    <property type="entry name" value="PPM-type_phosphatase-like_dom"/>
</dbReference>
<organism evidence="3 4">
    <name type="scientific">Pseudonocardia eucalypti</name>
    <dbReference type="NCBI Taxonomy" id="648755"/>
    <lineage>
        <taxon>Bacteria</taxon>
        <taxon>Bacillati</taxon>
        <taxon>Actinomycetota</taxon>
        <taxon>Actinomycetes</taxon>
        <taxon>Pseudonocardiales</taxon>
        <taxon>Pseudonocardiaceae</taxon>
        <taxon>Pseudonocardia</taxon>
    </lineage>
</organism>
<feature type="domain" description="PPM-type phosphatase" evidence="2">
    <location>
        <begin position="94"/>
        <end position="349"/>
    </location>
</feature>
<evidence type="ECO:0000259" key="2">
    <source>
        <dbReference type="PROSITE" id="PS51746"/>
    </source>
</evidence>
<name>A0ABP9PDL3_9PSEU</name>
<evidence type="ECO:0000313" key="3">
    <source>
        <dbReference type="EMBL" id="GAA5144871.1"/>
    </source>
</evidence>
<dbReference type="SMART" id="SM00332">
    <property type="entry name" value="PP2Cc"/>
    <property type="match status" value="1"/>
</dbReference>
<dbReference type="Pfam" id="PF13672">
    <property type="entry name" value="PP2C_2"/>
    <property type="match status" value="1"/>
</dbReference>
<dbReference type="InterPro" id="IPR036457">
    <property type="entry name" value="PPM-type-like_dom_sf"/>
</dbReference>
<sequence>MKTDRLGNELVNAVDDTEATATSLTCGECAQPVVVGDRFCEACGAEVGVRQGETEPGLPVCPGGDRIAGEEEFCPHCGLRTRTALDRVEIDLGPLAGVSDRGHAHAFNEDAMALGSRQGLGRMAAVSDGVSSSRTSECAARAAASTALEVLLAAGDKAGGDSVGRETGRPTDAGSVGRQSLRAAMQAAIEAVAAEGSGEFDDPACTLVAAFVGECGEIDIGWVGDSRAYWLAETGSRRLTRDHSWAAELLDPDVDEATLLADRRAHVLTRWLGPIDEAPPEPGFVEFHPDGPGVLLLCTDGLWNYLPEPVELAELALAPGTPAERAAALTRYALDAGGRDNITVVLLPISPEAES</sequence>
<feature type="region of interest" description="Disordered" evidence="1">
    <location>
        <begin position="158"/>
        <end position="177"/>
    </location>
</feature>
<dbReference type="SUPFAM" id="SSF81606">
    <property type="entry name" value="PP2C-like"/>
    <property type="match status" value="1"/>
</dbReference>
<evidence type="ECO:0000256" key="1">
    <source>
        <dbReference type="SAM" id="MobiDB-lite"/>
    </source>
</evidence>
<keyword evidence="4" id="KW-1185">Reference proteome</keyword>
<dbReference type="CDD" id="cd00143">
    <property type="entry name" value="PP2Cc"/>
    <property type="match status" value="1"/>
</dbReference>
<accession>A0ABP9PDL3</accession>
<reference evidence="4" key="1">
    <citation type="journal article" date="2019" name="Int. J. Syst. Evol. Microbiol.">
        <title>The Global Catalogue of Microorganisms (GCM) 10K type strain sequencing project: providing services to taxonomists for standard genome sequencing and annotation.</title>
        <authorList>
            <consortium name="The Broad Institute Genomics Platform"/>
            <consortium name="The Broad Institute Genome Sequencing Center for Infectious Disease"/>
            <person name="Wu L."/>
            <person name="Ma J."/>
        </authorList>
    </citation>
    <scope>NUCLEOTIDE SEQUENCE [LARGE SCALE GENOMIC DNA]</scope>
    <source>
        <strain evidence="4">JCM 18303</strain>
    </source>
</reference>
<evidence type="ECO:0000313" key="4">
    <source>
        <dbReference type="Proteomes" id="UP001428817"/>
    </source>
</evidence>
<dbReference type="EMBL" id="BAABJP010000001">
    <property type="protein sequence ID" value="GAA5144871.1"/>
    <property type="molecule type" value="Genomic_DNA"/>
</dbReference>
<proteinExistence type="predicted"/>
<protein>
    <recommendedName>
        <fullName evidence="2">PPM-type phosphatase domain-containing protein</fullName>
    </recommendedName>
</protein>
<comment type="caution">
    <text evidence="3">The sequence shown here is derived from an EMBL/GenBank/DDBJ whole genome shotgun (WGS) entry which is preliminary data.</text>
</comment>
<dbReference type="PROSITE" id="PS51746">
    <property type="entry name" value="PPM_2"/>
    <property type="match status" value="1"/>
</dbReference>
<dbReference type="Gene3D" id="3.60.40.10">
    <property type="entry name" value="PPM-type phosphatase domain"/>
    <property type="match status" value="1"/>
</dbReference>